<dbReference type="SUPFAM" id="SSF81321">
    <property type="entry name" value="Family A G protein-coupled receptor-like"/>
    <property type="match status" value="1"/>
</dbReference>
<sequence length="482" mass="54222">MGELDVVQEHWNGFELYRSIIIANTIVSLPLTALTVYLIIYKSSQHIKTYKYALLNILFCVFATDLLLEIVVLPAPVFDISAVYSTGLASLMGSKASFVCEVIAIASVAEYLAALLFAFFYRYLALKNDVYLCGKPIERRHYCGRSMAEVDIVQRYRHSFELYRWIIIANTVTALPLNALTVYLIIHKSPTHIKTYKYLLLNIMLCVFITDIMLEVVVLPAPVLHVFGIYPTGLVHVFGTKLGFVCEVIAIASVSEYLAALLFAFFYRYLALKDDLFICGKLIERQHYRAAMIVVMIIAPSTIAVALGMSYVPDDEFKEYVRESHPELLPFFDKEPFFQLSKRALSLTCGIFLCWTIIWTALVAWCVSGIVRQFRLQKSIMHINTYRLHVQLLKSLVVQTAAPIVLCAIPIVLVTCSVLLELNILDEVVKIADLTMSLHSTVNSLAVIVLIAPYRNAALNAFRKMSGRNVLTVSVIPGPHSV</sequence>
<dbReference type="InterPro" id="IPR019429">
    <property type="entry name" value="7TM_GPCR_serpentine_rcpt_Sri"/>
</dbReference>
<keyword evidence="3" id="KW-1185">Reference proteome</keyword>
<proteinExistence type="predicted"/>
<dbReference type="EMBL" id="JAUCMV010000004">
    <property type="protein sequence ID" value="KAK0401108.1"/>
    <property type="molecule type" value="Genomic_DNA"/>
</dbReference>
<keyword evidence="1" id="KW-0812">Transmembrane</keyword>
<evidence type="ECO:0008006" key="4">
    <source>
        <dbReference type="Google" id="ProtNLM"/>
    </source>
</evidence>
<evidence type="ECO:0000313" key="2">
    <source>
        <dbReference type="EMBL" id="KAK0401108.1"/>
    </source>
</evidence>
<feature type="transmembrane region" description="Helical" evidence="1">
    <location>
        <begin position="440"/>
        <end position="458"/>
    </location>
</feature>
<feature type="transmembrane region" description="Helical" evidence="1">
    <location>
        <begin position="288"/>
        <end position="312"/>
    </location>
</feature>
<dbReference type="Pfam" id="PF10327">
    <property type="entry name" value="7TM_GPCR_Sri"/>
    <property type="match status" value="1"/>
</dbReference>
<name>A0AA39H8C0_9BILA</name>
<feature type="transmembrane region" description="Helical" evidence="1">
    <location>
        <begin position="98"/>
        <end position="121"/>
    </location>
</feature>
<dbReference type="PANTHER" id="PTHR22941:SF26">
    <property type="entry name" value="SERPENTINE RECEPTOR, CLASS H"/>
    <property type="match status" value="1"/>
</dbReference>
<keyword evidence="1" id="KW-0472">Membrane</keyword>
<protein>
    <recommendedName>
        <fullName evidence="4">G-protein coupled receptors family 1 profile domain-containing protein</fullName>
    </recommendedName>
</protein>
<dbReference type="Proteomes" id="UP001175271">
    <property type="component" value="Unassembled WGS sequence"/>
</dbReference>
<dbReference type="AlphaFoldDB" id="A0AA39H8C0"/>
<dbReference type="InterPro" id="IPR053220">
    <property type="entry name" value="Nematode_rcpt-like_serp_H"/>
</dbReference>
<feature type="transmembrane region" description="Helical" evidence="1">
    <location>
        <begin position="392"/>
        <end position="420"/>
    </location>
</feature>
<feature type="transmembrane region" description="Helical" evidence="1">
    <location>
        <begin position="52"/>
        <end position="68"/>
    </location>
</feature>
<feature type="transmembrane region" description="Helical" evidence="1">
    <location>
        <begin position="242"/>
        <end position="267"/>
    </location>
</feature>
<feature type="transmembrane region" description="Helical" evidence="1">
    <location>
        <begin position="344"/>
        <end position="371"/>
    </location>
</feature>
<feature type="transmembrane region" description="Helical" evidence="1">
    <location>
        <begin position="162"/>
        <end position="186"/>
    </location>
</feature>
<dbReference type="PANTHER" id="PTHR22941">
    <property type="entry name" value="SERPENTINE RECEPTOR"/>
    <property type="match status" value="1"/>
</dbReference>
<gene>
    <name evidence="2" type="ORF">QR680_015595</name>
</gene>
<dbReference type="Pfam" id="PF10318">
    <property type="entry name" value="7TM_GPCR_Srh"/>
    <property type="match status" value="1"/>
</dbReference>
<evidence type="ECO:0000313" key="3">
    <source>
        <dbReference type="Proteomes" id="UP001175271"/>
    </source>
</evidence>
<feature type="transmembrane region" description="Helical" evidence="1">
    <location>
        <begin position="198"/>
        <end position="222"/>
    </location>
</feature>
<organism evidence="2 3">
    <name type="scientific">Steinernema hermaphroditum</name>
    <dbReference type="NCBI Taxonomy" id="289476"/>
    <lineage>
        <taxon>Eukaryota</taxon>
        <taxon>Metazoa</taxon>
        <taxon>Ecdysozoa</taxon>
        <taxon>Nematoda</taxon>
        <taxon>Chromadorea</taxon>
        <taxon>Rhabditida</taxon>
        <taxon>Tylenchina</taxon>
        <taxon>Panagrolaimomorpha</taxon>
        <taxon>Strongyloidoidea</taxon>
        <taxon>Steinernematidae</taxon>
        <taxon>Steinernema</taxon>
    </lineage>
</organism>
<evidence type="ECO:0000256" key="1">
    <source>
        <dbReference type="SAM" id="Phobius"/>
    </source>
</evidence>
<feature type="transmembrane region" description="Helical" evidence="1">
    <location>
        <begin position="20"/>
        <end position="40"/>
    </location>
</feature>
<keyword evidence="1" id="KW-1133">Transmembrane helix</keyword>
<comment type="caution">
    <text evidence="2">The sequence shown here is derived from an EMBL/GenBank/DDBJ whole genome shotgun (WGS) entry which is preliminary data.</text>
</comment>
<reference evidence="2" key="1">
    <citation type="submission" date="2023-06" db="EMBL/GenBank/DDBJ databases">
        <title>Genomic analysis of the entomopathogenic nematode Steinernema hermaphroditum.</title>
        <authorList>
            <person name="Schwarz E.M."/>
            <person name="Heppert J.K."/>
            <person name="Baniya A."/>
            <person name="Schwartz H.T."/>
            <person name="Tan C.-H."/>
            <person name="Antoshechkin I."/>
            <person name="Sternberg P.W."/>
            <person name="Goodrich-Blair H."/>
            <person name="Dillman A.R."/>
        </authorList>
    </citation>
    <scope>NUCLEOTIDE SEQUENCE</scope>
    <source>
        <strain evidence="2">PS9179</strain>
        <tissue evidence="2">Whole animal</tissue>
    </source>
</reference>
<accession>A0AA39H8C0</accession>
<dbReference type="Gene3D" id="1.20.1070.10">
    <property type="entry name" value="Rhodopsin 7-helix transmembrane proteins"/>
    <property type="match status" value="1"/>
</dbReference>
<dbReference type="InterPro" id="IPR019422">
    <property type="entry name" value="7TM_GPCR_serpentine_rcpt_Srh"/>
</dbReference>